<keyword evidence="6 7" id="KW-0662">Pyridine nucleotide biosynthesis</keyword>
<reference evidence="11 12" key="1">
    <citation type="journal article" date="2015" name="Int. J. Syst. Evol. Microbiol.">
        <title>Flavisolibacter ginsenosidimutans sp. nov., with ginsenoside-converting activity isolated from soil used for cultivating ginseng.</title>
        <authorList>
            <person name="Zhao Y."/>
            <person name="Liu Q."/>
            <person name="Kang M.S."/>
            <person name="Jin F."/>
            <person name="Yu H."/>
            <person name="Im W.T."/>
        </authorList>
    </citation>
    <scope>NUCLEOTIDE SEQUENCE [LARGE SCALE GENOMIC DNA]</scope>
    <source>
        <strain evidence="11 12">Gsoil 636</strain>
    </source>
</reference>
<dbReference type="GO" id="GO:0016757">
    <property type="term" value="F:glycosyltransferase activity"/>
    <property type="evidence" value="ECO:0007669"/>
    <property type="project" value="UniProtKB-KW"/>
</dbReference>
<dbReference type="RefSeq" id="WP_146788160.1">
    <property type="nucleotide sequence ID" value="NZ_BAABIO010000003.1"/>
</dbReference>
<gene>
    <name evidence="7 11" type="primary">pncB</name>
    <name evidence="11" type="ORF">FSB75_12945</name>
</gene>
<dbReference type="Pfam" id="PF04095">
    <property type="entry name" value="NAPRTase"/>
    <property type="match status" value="1"/>
</dbReference>
<dbReference type="InterPro" id="IPR036068">
    <property type="entry name" value="Nicotinate_pribotase-like_C"/>
</dbReference>
<keyword evidence="5 7" id="KW-0436">Ligase</keyword>
<evidence type="ECO:0000259" key="9">
    <source>
        <dbReference type="Pfam" id="PF04095"/>
    </source>
</evidence>
<keyword evidence="4 7" id="KW-0597">Phosphoprotein</keyword>
<evidence type="ECO:0000256" key="1">
    <source>
        <dbReference type="ARBA" id="ARBA00004952"/>
    </source>
</evidence>
<evidence type="ECO:0000256" key="7">
    <source>
        <dbReference type="HAMAP-Rule" id="MF_00570"/>
    </source>
</evidence>
<dbReference type="EMBL" id="CP042433">
    <property type="protein sequence ID" value="QEC56767.1"/>
    <property type="molecule type" value="Genomic_DNA"/>
</dbReference>
<dbReference type="PIRSF" id="PIRSF000484">
    <property type="entry name" value="NAPRT"/>
    <property type="match status" value="1"/>
</dbReference>
<dbReference type="HAMAP" id="MF_00570">
    <property type="entry name" value="NAPRTase"/>
    <property type="match status" value="1"/>
</dbReference>
<dbReference type="PANTHER" id="PTHR11098:SF1">
    <property type="entry name" value="NICOTINATE PHOSPHORIBOSYLTRANSFERASE"/>
    <property type="match status" value="1"/>
</dbReference>
<dbReference type="Pfam" id="PF17767">
    <property type="entry name" value="NAPRTase_N"/>
    <property type="match status" value="1"/>
</dbReference>
<dbReference type="SUPFAM" id="SSF54675">
    <property type="entry name" value="Nicotinate/Quinolinate PRTase N-terminal domain-like"/>
    <property type="match status" value="1"/>
</dbReference>
<dbReference type="SUPFAM" id="SSF51690">
    <property type="entry name" value="Nicotinate/Quinolinate PRTase C-terminal domain-like"/>
    <property type="match status" value="1"/>
</dbReference>
<feature type="modified residue" description="Phosphohistidine; by autocatalysis" evidence="7">
    <location>
        <position position="212"/>
    </location>
</feature>
<dbReference type="InterPro" id="IPR006406">
    <property type="entry name" value="Nic_PRibTrfase"/>
</dbReference>
<dbReference type="InterPro" id="IPR041525">
    <property type="entry name" value="N/Namide_PRibTrfase"/>
</dbReference>
<evidence type="ECO:0000313" key="11">
    <source>
        <dbReference type="EMBL" id="QEC56767.1"/>
    </source>
</evidence>
<dbReference type="UniPathway" id="UPA00253">
    <property type="reaction ID" value="UER00457"/>
</dbReference>
<dbReference type="GO" id="GO:0005829">
    <property type="term" value="C:cytosol"/>
    <property type="evidence" value="ECO:0007669"/>
    <property type="project" value="TreeGrafter"/>
</dbReference>
<evidence type="ECO:0000313" key="12">
    <source>
        <dbReference type="Proteomes" id="UP000321204"/>
    </source>
</evidence>
<dbReference type="AlphaFoldDB" id="A0A5B8UJA8"/>
<dbReference type="OrthoDB" id="9771406at2"/>
<name>A0A5B8UJA8_9BACT</name>
<evidence type="ECO:0000259" key="10">
    <source>
        <dbReference type="Pfam" id="PF17767"/>
    </source>
</evidence>
<evidence type="ECO:0000256" key="8">
    <source>
        <dbReference type="RuleBase" id="RU003838"/>
    </source>
</evidence>
<dbReference type="NCBIfam" id="NF003704">
    <property type="entry name" value="PRK05321.1"/>
    <property type="match status" value="1"/>
</dbReference>
<keyword evidence="11" id="KW-0808">Transferase</keyword>
<protein>
    <recommendedName>
        <fullName evidence="3 7">Nicotinate phosphoribosyltransferase</fullName>
        <shortName evidence="7">NAPRTase</shortName>
        <ecNumber evidence="3 7">6.3.4.21</ecNumber>
    </recommendedName>
</protein>
<comment type="pathway">
    <text evidence="1 7 8">Cofactor biosynthesis; NAD(+) biosynthesis; nicotinate D-ribonucleotide from nicotinate: step 1/1.</text>
</comment>
<evidence type="ECO:0000256" key="3">
    <source>
        <dbReference type="ARBA" id="ARBA00013236"/>
    </source>
</evidence>
<accession>A0A5B8UJA8</accession>
<dbReference type="InterPro" id="IPR007229">
    <property type="entry name" value="Nic_PRibTrfase-Fam"/>
</dbReference>
<evidence type="ECO:0000256" key="6">
    <source>
        <dbReference type="ARBA" id="ARBA00022642"/>
    </source>
</evidence>
<dbReference type="NCBIfam" id="TIGR01514">
    <property type="entry name" value="NAPRTase"/>
    <property type="match status" value="1"/>
</dbReference>
<sequence length="388" mass="44202">MVTLPSLLDNDFYKFTMQQCVVKLFPRAKARYRFINRGHHLFPQGFAQALQASVNAMASLKLSGEEKQWLAQTCPYLDPVYLDFLQGYCYDPSEVLIEQNGDEVSISVEGHWYRTILWEVPLLCLVSENYYRLQNAVRESDAEVEQKAKRKIESYADMNVTVAEFGTRRRHSFDVQEHVIKALKQYGKTFVGTSNVYLAMRHDTKPIGTHAHEWFMFHAARYGFKMANALALENWVAVYRGDLGIALSDTFTTEEFFEVFDKKLARLFDGVRHDSGDPLAFADKTIRHYQRLGIDPLSKTIIFSDALNEEKVAAIAAHCRGRIGMSFGIGTNFTNDVGLTPMNIVMKMTEALPEGQAWTPVVKLSDEPMKHTGDERMIALARAVLQME</sequence>
<dbReference type="Proteomes" id="UP000321204">
    <property type="component" value="Chromosome"/>
</dbReference>
<dbReference type="Gene3D" id="3.20.140.10">
    <property type="entry name" value="nicotinate phosphoribosyltransferase"/>
    <property type="match status" value="1"/>
</dbReference>
<dbReference type="GO" id="GO:0034355">
    <property type="term" value="P:NAD+ biosynthetic process via the salvage pathway"/>
    <property type="evidence" value="ECO:0007669"/>
    <property type="project" value="TreeGrafter"/>
</dbReference>
<evidence type="ECO:0000256" key="4">
    <source>
        <dbReference type="ARBA" id="ARBA00022553"/>
    </source>
</evidence>
<dbReference type="InterPro" id="IPR040727">
    <property type="entry name" value="NAPRTase_N"/>
</dbReference>
<keyword evidence="11" id="KW-0328">Glycosyltransferase</keyword>
<comment type="function">
    <text evidence="7 8">Catalyzes the synthesis of beta-nicotinate D-ribonucleotide from nicotinate and 5-phospho-D-ribose 1-phosphate at the expense of ATP.</text>
</comment>
<dbReference type="PANTHER" id="PTHR11098">
    <property type="entry name" value="NICOTINATE PHOSPHORIBOSYLTRANSFERASE"/>
    <property type="match status" value="1"/>
</dbReference>
<evidence type="ECO:0000256" key="5">
    <source>
        <dbReference type="ARBA" id="ARBA00022598"/>
    </source>
</evidence>
<keyword evidence="12" id="KW-1185">Reference proteome</keyword>
<comment type="PTM">
    <text evidence="7 8">Transiently phosphorylated on a His residue during the reaction cycle. Phosphorylation strongly increases the affinity for substrates and increases the rate of nicotinate D-ribonucleotide production. Dephosphorylation regenerates the low-affinity form of the enzyme, leading to product release.</text>
</comment>
<proteinExistence type="inferred from homology"/>
<dbReference type="EC" id="6.3.4.21" evidence="3 7"/>
<comment type="catalytic activity">
    <reaction evidence="7 8">
        <text>5-phospho-alpha-D-ribose 1-diphosphate + nicotinate + ATP + H2O = nicotinate beta-D-ribonucleotide + ADP + phosphate + diphosphate</text>
        <dbReference type="Rhea" id="RHEA:36163"/>
        <dbReference type="ChEBI" id="CHEBI:15377"/>
        <dbReference type="ChEBI" id="CHEBI:30616"/>
        <dbReference type="ChEBI" id="CHEBI:32544"/>
        <dbReference type="ChEBI" id="CHEBI:33019"/>
        <dbReference type="ChEBI" id="CHEBI:43474"/>
        <dbReference type="ChEBI" id="CHEBI:57502"/>
        <dbReference type="ChEBI" id="CHEBI:58017"/>
        <dbReference type="ChEBI" id="CHEBI:456216"/>
        <dbReference type="EC" id="6.3.4.21"/>
    </reaction>
</comment>
<organism evidence="11 12">
    <name type="scientific">Flavisolibacter ginsenosidimutans</name>
    <dbReference type="NCBI Taxonomy" id="661481"/>
    <lineage>
        <taxon>Bacteria</taxon>
        <taxon>Pseudomonadati</taxon>
        <taxon>Bacteroidota</taxon>
        <taxon>Chitinophagia</taxon>
        <taxon>Chitinophagales</taxon>
        <taxon>Chitinophagaceae</taxon>
        <taxon>Flavisolibacter</taxon>
    </lineage>
</organism>
<evidence type="ECO:0000256" key="2">
    <source>
        <dbReference type="ARBA" id="ARBA00010897"/>
    </source>
</evidence>
<feature type="domain" description="Nicotinate/nicotinamide phosphoribosyltransferase" evidence="9">
    <location>
        <begin position="162"/>
        <end position="386"/>
    </location>
</feature>
<dbReference type="KEGG" id="fgg:FSB75_12945"/>
<comment type="similarity">
    <text evidence="2 7 8">Belongs to the NAPRTase family.</text>
</comment>
<feature type="domain" description="Nicotinate phosphoribosyltransferase N-terminal" evidence="10">
    <location>
        <begin position="8"/>
        <end position="127"/>
    </location>
</feature>
<dbReference type="GO" id="GO:0004516">
    <property type="term" value="F:nicotinate phosphoribosyltransferase activity"/>
    <property type="evidence" value="ECO:0007669"/>
    <property type="project" value="UniProtKB-UniRule"/>
</dbReference>